<dbReference type="Proteomes" id="UP000001353">
    <property type="component" value="Chromosome"/>
</dbReference>
<gene>
    <name evidence="1" type="ordered locus">RLO149_c028600</name>
</gene>
<protein>
    <submittedName>
        <fullName evidence="1">Uncharacterized protein</fullName>
    </submittedName>
</protein>
<sequence>MNFFKPASLLVLWSVATTPIGGGVHAQAVETGDYCGTTIRVGVRDDAPPFSFSPSALLVSPDSDPTAQSCGPTTPNFPQHAGFTVALCDAFLAHLNESCTARGAETVEVDVVSLTASERVASLLGTSDKEIDLLCGATTATVWMSGRLPHSLNTFVTPSRAMTPERFGVGESAQCRIGVVGGTTSSQKRADDTMLPGWDRFVSSNAFCGTVGEAPLVEHEYKDYPEALADLLSDAKAPKSDLLIADHHILRWYQENLSSLKIQQSDTLSAPLVGQRSFTLEPYAIFGGHDDQPLVAELNLYLAEQQRDGRFEEHVANCFGRRIDESLLRLLEIQKRTPLGDPAAE</sequence>
<evidence type="ECO:0000313" key="1">
    <source>
        <dbReference type="EMBL" id="AEI94820.1"/>
    </source>
</evidence>
<keyword evidence="2" id="KW-1185">Reference proteome</keyword>
<dbReference type="eggNOG" id="COG0834">
    <property type="taxonomic scope" value="Bacteria"/>
</dbReference>
<dbReference type="SUPFAM" id="SSF53850">
    <property type="entry name" value="Periplasmic binding protein-like II"/>
    <property type="match status" value="1"/>
</dbReference>
<accession>F7ZG89</accession>
<reference evidence="1 2" key="1">
    <citation type="journal article" date="2011" name="BMC Genomics">
        <title>Comparative genome analysis and genome-guided physiological analysis of Roseobacter litoralis.</title>
        <authorList>
            <person name="Kalhoefer D."/>
            <person name="Thole S."/>
            <person name="Voget S."/>
            <person name="Lehmann R."/>
            <person name="Liesegang H."/>
            <person name="Wollher A."/>
            <person name="Daniel R."/>
            <person name="Simon M."/>
            <person name="Brinkhoff T."/>
        </authorList>
    </citation>
    <scope>NUCLEOTIDE SEQUENCE [LARGE SCALE GENOMIC DNA]</scope>
    <source>
        <strain evidence="2">ATCC 49566 / DSM 6996 / JCM 21268 / NBRC 15278 / OCh 149</strain>
    </source>
</reference>
<dbReference type="HOGENOM" id="CLU_803818_0_0_5"/>
<organism evidence="1 2">
    <name type="scientific">Roseobacter litoralis (strain ATCC 49566 / DSM 6996 / JCM 21268 / NBRC 15278 / OCh 149)</name>
    <dbReference type="NCBI Taxonomy" id="391595"/>
    <lineage>
        <taxon>Bacteria</taxon>
        <taxon>Pseudomonadati</taxon>
        <taxon>Pseudomonadota</taxon>
        <taxon>Alphaproteobacteria</taxon>
        <taxon>Rhodobacterales</taxon>
        <taxon>Roseobacteraceae</taxon>
        <taxon>Roseobacter</taxon>
    </lineage>
</organism>
<evidence type="ECO:0000313" key="2">
    <source>
        <dbReference type="Proteomes" id="UP000001353"/>
    </source>
</evidence>
<name>F7ZG89_ROSLO</name>
<dbReference type="Gene3D" id="3.40.190.10">
    <property type="entry name" value="Periplasmic binding protein-like II"/>
    <property type="match status" value="2"/>
</dbReference>
<dbReference type="KEGG" id="rli:RLO149_c028600"/>
<proteinExistence type="predicted"/>
<dbReference type="EMBL" id="CP002623">
    <property type="protein sequence ID" value="AEI94820.1"/>
    <property type="molecule type" value="Genomic_DNA"/>
</dbReference>
<dbReference type="AlphaFoldDB" id="F7ZG89"/>